<dbReference type="HOGENOM" id="CLU_005432_0_0_1"/>
<feature type="region of interest" description="Disordered" evidence="1">
    <location>
        <begin position="1"/>
        <end position="34"/>
    </location>
</feature>
<keyword evidence="3" id="KW-1185">Reference proteome</keyword>
<dbReference type="STRING" id="765257.A0A0C9YM56"/>
<name>A0A0C9YM56_9AGAM</name>
<gene>
    <name evidence="2" type="ORF">PISMIDRAFT_16882</name>
</gene>
<dbReference type="AlphaFoldDB" id="A0A0C9YM56"/>
<sequence>MVMDVEEELDLEEEDEMEESKLEKEIEAEADTDPDVQALEEDVLVACAAQLNLDEEGSVCDDDGNIGMDLFIPPSSKGPDQPLPMSGPSSKILTSEGACVGHHGTTASPESEPDEDFSHEMAAVSSCSSDEPEPTIKRPVAAKSLPIRRPATMKGPLPVPTQTIPSIPKGPFPFVLSDKELQKVPPPGSSDPDGALKCSFAVDLQRVPGRTRRWTGFAGRLAPGAPRARFSIRELACAQDCTATPVANHLIEDPDLTNIGCAYMPDYDIIICRNVQEGKICGYGVPLTNLMTHCERAHHIPFCKRTGTSSGQKYYKPHQKEFLHRILARYPNIVATPPELRDVRMRPDQFGPILHIGDPIPGHMCTLCDYAVQKSQSTHTKQLNDHWNSHRKKSPSVPSIARKEDLTSPNSEKFRQCVVQSFDRDRTTALWLPVPPSQCSTGMPSTMGPQKTYGSLLASGLSRGSQRTGCIIDMTTVIPFFQQNGALDLIQQFDQTHIACLIALPTLQEPALCTLKAVVVDRFKLLCESIPKVNMLVRELLVAPKSGHSRMMDRFNCPAKDRTICSYALEEVRLLCLVLRCVQKKAYTTFGPSLPLGEKPQLVLTRKQLTATQALLKALLSHQQISHSQLMPLINDLLQDIYMPDNSFDMIENSFVNPANLYTCFRSMASQGGFEEPKRLTHLYAKIQFAMRLTIMDTVEQLRKSMRTTARNCSDEQLYDHFSLEMRKIINRWGSEEHISPLAFVRGWMRAMSRVARKAPSKNLIMWDMEGTRLTIQNHPVVLSEYFSAIQTSLDTLVKKVDGDVLFNIQFPPGSFDLPSEDTYNTKTPGFGLFSLPDDAAGLDAHPTAFFLEKLCEGGKICVRLDDQIVWQYDHLAEWLTAIAAAWSDTFILMHLLSLPARGTEATIWQHANSPASPRHLFLSSTLGTLTTCSNYNKTSATTGLHKYILRVIPFALATVITKLLRIVRPLEALALASQTVYRKEEVHDIHNTYVFVTMGKIWASDKLSAALRSWFTHNLRVPFGLNLHRHFAQALQRKFLSYEKGSNLAKAANRAMGHGEEVADLNYAREAGDLSMDVSGRWMMERVGADWLRLHHVDVGKAGTGVESPPSS</sequence>
<feature type="compositionally biased region" description="Acidic residues" evidence="1">
    <location>
        <begin position="1"/>
        <end position="18"/>
    </location>
</feature>
<organism evidence="2 3">
    <name type="scientific">Pisolithus microcarpus 441</name>
    <dbReference type="NCBI Taxonomy" id="765257"/>
    <lineage>
        <taxon>Eukaryota</taxon>
        <taxon>Fungi</taxon>
        <taxon>Dikarya</taxon>
        <taxon>Basidiomycota</taxon>
        <taxon>Agaricomycotina</taxon>
        <taxon>Agaricomycetes</taxon>
        <taxon>Agaricomycetidae</taxon>
        <taxon>Boletales</taxon>
        <taxon>Sclerodermatineae</taxon>
        <taxon>Pisolithaceae</taxon>
        <taxon>Pisolithus</taxon>
    </lineage>
</organism>
<accession>A0A0C9YM56</accession>
<evidence type="ECO:0000313" key="3">
    <source>
        <dbReference type="Proteomes" id="UP000054018"/>
    </source>
</evidence>
<evidence type="ECO:0000256" key="1">
    <source>
        <dbReference type="SAM" id="MobiDB-lite"/>
    </source>
</evidence>
<dbReference type="Proteomes" id="UP000054018">
    <property type="component" value="Unassembled WGS sequence"/>
</dbReference>
<dbReference type="OrthoDB" id="2690684at2759"/>
<evidence type="ECO:0000313" key="2">
    <source>
        <dbReference type="EMBL" id="KIK14959.1"/>
    </source>
</evidence>
<dbReference type="EMBL" id="KN833913">
    <property type="protein sequence ID" value="KIK14959.1"/>
    <property type="molecule type" value="Genomic_DNA"/>
</dbReference>
<protein>
    <submittedName>
        <fullName evidence="2">Uncharacterized protein</fullName>
    </submittedName>
</protein>
<feature type="region of interest" description="Disordered" evidence="1">
    <location>
        <begin position="382"/>
        <end position="406"/>
    </location>
</feature>
<feature type="region of interest" description="Disordered" evidence="1">
    <location>
        <begin position="56"/>
        <end position="90"/>
    </location>
</feature>
<reference evidence="3" key="2">
    <citation type="submission" date="2015-01" db="EMBL/GenBank/DDBJ databases">
        <title>Evolutionary Origins and Diversification of the Mycorrhizal Mutualists.</title>
        <authorList>
            <consortium name="DOE Joint Genome Institute"/>
            <consortium name="Mycorrhizal Genomics Consortium"/>
            <person name="Kohler A."/>
            <person name="Kuo A."/>
            <person name="Nagy L.G."/>
            <person name="Floudas D."/>
            <person name="Copeland A."/>
            <person name="Barry K.W."/>
            <person name="Cichocki N."/>
            <person name="Veneault-Fourrey C."/>
            <person name="LaButti K."/>
            <person name="Lindquist E.A."/>
            <person name="Lipzen A."/>
            <person name="Lundell T."/>
            <person name="Morin E."/>
            <person name="Murat C."/>
            <person name="Riley R."/>
            <person name="Ohm R."/>
            <person name="Sun H."/>
            <person name="Tunlid A."/>
            <person name="Henrissat B."/>
            <person name="Grigoriev I.V."/>
            <person name="Hibbett D.S."/>
            <person name="Martin F."/>
        </authorList>
    </citation>
    <scope>NUCLEOTIDE SEQUENCE [LARGE SCALE GENOMIC DNA]</scope>
    <source>
        <strain evidence="3">441</strain>
    </source>
</reference>
<proteinExistence type="predicted"/>
<reference evidence="2 3" key="1">
    <citation type="submission" date="2014-04" db="EMBL/GenBank/DDBJ databases">
        <authorList>
            <consortium name="DOE Joint Genome Institute"/>
            <person name="Kuo A."/>
            <person name="Kohler A."/>
            <person name="Costa M.D."/>
            <person name="Nagy L.G."/>
            <person name="Floudas D."/>
            <person name="Copeland A."/>
            <person name="Barry K.W."/>
            <person name="Cichocki N."/>
            <person name="Veneault-Fourrey C."/>
            <person name="LaButti K."/>
            <person name="Lindquist E.A."/>
            <person name="Lipzen A."/>
            <person name="Lundell T."/>
            <person name="Morin E."/>
            <person name="Murat C."/>
            <person name="Sun H."/>
            <person name="Tunlid A."/>
            <person name="Henrissat B."/>
            <person name="Grigoriev I.V."/>
            <person name="Hibbett D.S."/>
            <person name="Martin F."/>
            <person name="Nordberg H.P."/>
            <person name="Cantor M.N."/>
            <person name="Hua S.X."/>
        </authorList>
    </citation>
    <scope>NUCLEOTIDE SEQUENCE [LARGE SCALE GENOMIC DNA]</scope>
    <source>
        <strain evidence="2 3">441</strain>
    </source>
</reference>